<keyword evidence="3 5" id="KW-0012">Acyltransferase</keyword>
<evidence type="ECO:0000256" key="1">
    <source>
        <dbReference type="ARBA" id="ARBA00005189"/>
    </source>
</evidence>
<dbReference type="OrthoDB" id="9808424at2"/>
<dbReference type="AlphaFoldDB" id="A0A261S2D2"/>
<sequence length="234" mass="25873">MTRWQRFLRMAFAAVVARPVVRLWLGVNVRHRERLPLRGPAIVAANHNSHLDICTLLSLYPLARVPDVQPAAAADYFMKGGPLTWIARNLVGIVPVVRSGMKSANGERRDPLEGCYEALARGAILVIFPEGTRGEPERLQALKSGIAHLARRFPGAPVVPLYMHGLGKSMPKGSFIPLPVFVDIFIGRALSWRDDGGEDKAVFMQTLSDCFASLRLKARPTREDAQEDVDQENA</sequence>
<dbReference type="InterPro" id="IPR002123">
    <property type="entry name" value="Plipid/glycerol_acylTrfase"/>
</dbReference>
<evidence type="ECO:0000256" key="2">
    <source>
        <dbReference type="ARBA" id="ARBA00022679"/>
    </source>
</evidence>
<keyword evidence="2 5" id="KW-0808">Transferase</keyword>
<dbReference type="PANTHER" id="PTHR10434:SF11">
    <property type="entry name" value="1-ACYL-SN-GLYCEROL-3-PHOSPHATE ACYLTRANSFERASE"/>
    <property type="match status" value="1"/>
</dbReference>
<evidence type="ECO:0000313" key="5">
    <source>
        <dbReference type="EMBL" id="OZI31514.1"/>
    </source>
</evidence>
<evidence type="ECO:0000313" key="6">
    <source>
        <dbReference type="Proteomes" id="UP000216020"/>
    </source>
</evidence>
<protein>
    <submittedName>
        <fullName evidence="5">1-acyl-sn-glycerol-3-phosphate acyltransferase</fullName>
    </submittedName>
</protein>
<dbReference type="Proteomes" id="UP000216020">
    <property type="component" value="Unassembled WGS sequence"/>
</dbReference>
<evidence type="ECO:0000259" key="4">
    <source>
        <dbReference type="SMART" id="SM00563"/>
    </source>
</evidence>
<accession>A0A261S2D2</accession>
<keyword evidence="6" id="KW-1185">Reference proteome</keyword>
<comment type="caution">
    <text evidence="5">The sequence shown here is derived from an EMBL/GenBank/DDBJ whole genome shotgun (WGS) entry which is preliminary data.</text>
</comment>
<evidence type="ECO:0000256" key="3">
    <source>
        <dbReference type="ARBA" id="ARBA00023315"/>
    </source>
</evidence>
<gene>
    <name evidence="5" type="ORF">CAL29_26845</name>
</gene>
<dbReference type="SUPFAM" id="SSF69593">
    <property type="entry name" value="Glycerol-3-phosphate (1)-acyltransferase"/>
    <property type="match status" value="1"/>
</dbReference>
<dbReference type="Pfam" id="PF01553">
    <property type="entry name" value="Acyltransferase"/>
    <property type="match status" value="1"/>
</dbReference>
<organism evidence="5 6">
    <name type="scientific">Bordetella genomosp. 10</name>
    <dbReference type="NCBI Taxonomy" id="1416804"/>
    <lineage>
        <taxon>Bacteria</taxon>
        <taxon>Pseudomonadati</taxon>
        <taxon>Pseudomonadota</taxon>
        <taxon>Betaproteobacteria</taxon>
        <taxon>Burkholderiales</taxon>
        <taxon>Alcaligenaceae</taxon>
        <taxon>Bordetella</taxon>
    </lineage>
</organism>
<dbReference type="GO" id="GO:0006654">
    <property type="term" value="P:phosphatidic acid biosynthetic process"/>
    <property type="evidence" value="ECO:0007669"/>
    <property type="project" value="TreeGrafter"/>
</dbReference>
<reference evidence="6" key="1">
    <citation type="submission" date="2017-05" db="EMBL/GenBank/DDBJ databases">
        <title>Complete and WGS of Bordetella genogroups.</title>
        <authorList>
            <person name="Spilker T."/>
            <person name="Lipuma J."/>
        </authorList>
    </citation>
    <scope>NUCLEOTIDE SEQUENCE [LARGE SCALE GENOMIC DNA]</scope>
    <source>
        <strain evidence="6">AU16122</strain>
    </source>
</reference>
<dbReference type="CDD" id="cd07989">
    <property type="entry name" value="LPLAT_AGPAT-like"/>
    <property type="match status" value="1"/>
</dbReference>
<feature type="domain" description="Phospholipid/glycerol acyltransferase" evidence="4">
    <location>
        <begin position="41"/>
        <end position="166"/>
    </location>
</feature>
<comment type="pathway">
    <text evidence="1">Lipid metabolism.</text>
</comment>
<proteinExistence type="predicted"/>
<dbReference type="RefSeq" id="WP_094855922.1">
    <property type="nucleotide sequence ID" value="NZ_NEVM01000005.1"/>
</dbReference>
<dbReference type="GO" id="GO:0003841">
    <property type="term" value="F:1-acylglycerol-3-phosphate O-acyltransferase activity"/>
    <property type="evidence" value="ECO:0007669"/>
    <property type="project" value="TreeGrafter"/>
</dbReference>
<dbReference type="PANTHER" id="PTHR10434">
    <property type="entry name" value="1-ACYL-SN-GLYCEROL-3-PHOSPHATE ACYLTRANSFERASE"/>
    <property type="match status" value="1"/>
</dbReference>
<name>A0A261S2D2_9BORD</name>
<dbReference type="SMART" id="SM00563">
    <property type="entry name" value="PlsC"/>
    <property type="match status" value="1"/>
</dbReference>
<dbReference type="EMBL" id="NEVM01000005">
    <property type="protein sequence ID" value="OZI31514.1"/>
    <property type="molecule type" value="Genomic_DNA"/>
</dbReference>